<dbReference type="Proteomes" id="UP000011770">
    <property type="component" value="Unassembled WGS sequence"/>
</dbReference>
<evidence type="ECO:0000313" key="3">
    <source>
        <dbReference type="Proteomes" id="UP000011770"/>
    </source>
</evidence>
<gene>
    <name evidence="2" type="ORF">LEP1GSC188_3111</name>
</gene>
<comment type="caution">
    <text evidence="2">The sequence shown here is derived from an EMBL/GenBank/DDBJ whole genome shotgun (WGS) entry which is preliminary data.</text>
</comment>
<organism evidence="2 3">
    <name type="scientific">Leptospira weilii serovar Topaz str. LT2116</name>
    <dbReference type="NCBI Taxonomy" id="1088540"/>
    <lineage>
        <taxon>Bacteria</taxon>
        <taxon>Pseudomonadati</taxon>
        <taxon>Spirochaetota</taxon>
        <taxon>Spirochaetia</taxon>
        <taxon>Leptospirales</taxon>
        <taxon>Leptospiraceae</taxon>
        <taxon>Leptospira</taxon>
    </lineage>
</organism>
<keyword evidence="1" id="KW-1133">Transmembrane helix</keyword>
<reference evidence="2 3" key="1">
    <citation type="submission" date="2013-01" db="EMBL/GenBank/DDBJ databases">
        <authorList>
            <person name="Harkins D.M."/>
            <person name="Durkin A.S."/>
            <person name="Brinkac L.M."/>
            <person name="Haft D.H."/>
            <person name="Selengut J.D."/>
            <person name="Sanka R."/>
            <person name="DePew J."/>
            <person name="Purushe J."/>
            <person name="Tulsiani S.M."/>
            <person name="Graham G.C."/>
            <person name="Burns M.-A."/>
            <person name="Dohnt M.F."/>
            <person name="Smythe L.D."/>
            <person name="McKay D.B."/>
            <person name="Craig S.B."/>
            <person name="Vinetz J.M."/>
            <person name="Sutton G.G."/>
            <person name="Nierman W.C."/>
            <person name="Fouts D.E."/>
        </authorList>
    </citation>
    <scope>NUCLEOTIDE SEQUENCE [LARGE SCALE GENOMIC DNA]</scope>
    <source>
        <strain evidence="2 3">LT2116</strain>
    </source>
</reference>
<feature type="transmembrane region" description="Helical" evidence="1">
    <location>
        <begin position="6"/>
        <end position="22"/>
    </location>
</feature>
<keyword evidence="1" id="KW-0812">Transmembrane</keyword>
<name>M3GVI0_9LEPT</name>
<evidence type="ECO:0000256" key="1">
    <source>
        <dbReference type="SAM" id="Phobius"/>
    </source>
</evidence>
<accession>M3GVI0</accession>
<evidence type="ECO:0000313" key="2">
    <source>
        <dbReference type="EMBL" id="EMF80906.1"/>
    </source>
</evidence>
<dbReference type="EMBL" id="AHOR02000044">
    <property type="protein sequence ID" value="EMF80906.1"/>
    <property type="molecule type" value="Genomic_DNA"/>
</dbReference>
<protein>
    <submittedName>
        <fullName evidence="2">Uncharacterized protein</fullName>
    </submittedName>
</protein>
<keyword evidence="1" id="KW-0472">Membrane</keyword>
<dbReference type="AlphaFoldDB" id="M3GVI0"/>
<proteinExistence type="predicted"/>
<sequence>MIIIFLSIMLGASVALFSIFLFEENKDRKFRKLLNSNDFLKPPFDLEAIGKVDVAHITEEIVKKLSDSPGDISEKLQGFLNSLKFHDRVLEGIFQKKSGSPDHYAIGRELESLINEVELRIRILKEEESYESSSN</sequence>